<reference evidence="2" key="1">
    <citation type="submission" date="2018-02" db="EMBL/GenBank/DDBJ databases">
        <title>Rhizophora mucronata_Transcriptome.</title>
        <authorList>
            <person name="Meera S.P."/>
            <person name="Sreeshan A."/>
            <person name="Augustine A."/>
        </authorList>
    </citation>
    <scope>NUCLEOTIDE SEQUENCE</scope>
    <source>
        <tissue evidence="2">Leaf</tissue>
    </source>
</reference>
<keyword evidence="1" id="KW-1133">Transmembrane helix</keyword>
<dbReference type="AlphaFoldDB" id="A0A2P2MFV0"/>
<name>A0A2P2MFV0_RHIMU</name>
<accession>A0A2P2MFV0</accession>
<evidence type="ECO:0000256" key="1">
    <source>
        <dbReference type="SAM" id="Phobius"/>
    </source>
</evidence>
<protein>
    <submittedName>
        <fullName evidence="2">Uncharacterized protein LOC101500112 isoform X3</fullName>
    </submittedName>
</protein>
<sequence length="74" mass="8223">MSSHSLTKEFLTSSISTEYSGKSRIILSRSNYRWNLIGNDINFSLGTCKWSDFIELVIAVAMVTCIITIGACNN</sequence>
<proteinExistence type="predicted"/>
<keyword evidence="1" id="KW-0812">Transmembrane</keyword>
<feature type="transmembrane region" description="Helical" evidence="1">
    <location>
        <begin position="53"/>
        <end position="72"/>
    </location>
</feature>
<evidence type="ECO:0000313" key="2">
    <source>
        <dbReference type="EMBL" id="MBX29070.1"/>
    </source>
</evidence>
<dbReference type="EMBL" id="GGEC01048586">
    <property type="protein sequence ID" value="MBX29070.1"/>
    <property type="molecule type" value="Transcribed_RNA"/>
</dbReference>
<keyword evidence="1" id="KW-0472">Membrane</keyword>
<organism evidence="2">
    <name type="scientific">Rhizophora mucronata</name>
    <name type="common">Asiatic mangrove</name>
    <dbReference type="NCBI Taxonomy" id="61149"/>
    <lineage>
        <taxon>Eukaryota</taxon>
        <taxon>Viridiplantae</taxon>
        <taxon>Streptophyta</taxon>
        <taxon>Embryophyta</taxon>
        <taxon>Tracheophyta</taxon>
        <taxon>Spermatophyta</taxon>
        <taxon>Magnoliopsida</taxon>
        <taxon>eudicotyledons</taxon>
        <taxon>Gunneridae</taxon>
        <taxon>Pentapetalae</taxon>
        <taxon>rosids</taxon>
        <taxon>fabids</taxon>
        <taxon>Malpighiales</taxon>
        <taxon>Rhizophoraceae</taxon>
        <taxon>Rhizophora</taxon>
    </lineage>
</organism>